<dbReference type="AlphaFoldDB" id="A0A6J5KD26"/>
<proteinExistence type="predicted"/>
<reference evidence="1 2" key="1">
    <citation type="submission" date="2020-04" db="EMBL/GenBank/DDBJ databases">
        <authorList>
            <person name="De Canck E."/>
        </authorList>
    </citation>
    <scope>NUCLEOTIDE SEQUENCE [LARGE SCALE GENOMIC DNA]</scope>
    <source>
        <strain evidence="1 2">LMG 9964</strain>
    </source>
</reference>
<gene>
    <name evidence="1" type="ORF">LMG9964_05467</name>
</gene>
<organism evidence="1 2">
    <name type="scientific">Paraburkholderia phenoliruptrix</name>
    <dbReference type="NCBI Taxonomy" id="252970"/>
    <lineage>
        <taxon>Bacteria</taxon>
        <taxon>Pseudomonadati</taxon>
        <taxon>Pseudomonadota</taxon>
        <taxon>Betaproteobacteria</taxon>
        <taxon>Burkholderiales</taxon>
        <taxon>Burkholderiaceae</taxon>
        <taxon>Paraburkholderia</taxon>
    </lineage>
</organism>
<sequence>MAVAPDMRPYFPPPMALLNAILDDLGYGLVPAMQAGPLIASGRLVALAPGQDLMIDQHWPHLEEPEPLAMVSPLVSEAARQPVQPSPMAEGATRLVLAMRSVRFVILAVSDRRVRVGGRQ</sequence>
<dbReference type="Gene3D" id="3.40.190.290">
    <property type="match status" value="1"/>
</dbReference>
<protein>
    <recommendedName>
        <fullName evidence="3">LysR substrate-binding domain-containing protein</fullName>
    </recommendedName>
</protein>
<dbReference type="SUPFAM" id="SSF53850">
    <property type="entry name" value="Periplasmic binding protein-like II"/>
    <property type="match status" value="1"/>
</dbReference>
<evidence type="ECO:0000313" key="1">
    <source>
        <dbReference type="EMBL" id="CAB4051788.1"/>
    </source>
</evidence>
<dbReference type="Proteomes" id="UP000494102">
    <property type="component" value="Unassembled WGS sequence"/>
</dbReference>
<accession>A0A6J5KD26</accession>
<evidence type="ECO:0008006" key="3">
    <source>
        <dbReference type="Google" id="ProtNLM"/>
    </source>
</evidence>
<name>A0A6J5KD26_9BURK</name>
<dbReference type="EMBL" id="CADILN010000010">
    <property type="protein sequence ID" value="CAB4051788.1"/>
    <property type="molecule type" value="Genomic_DNA"/>
</dbReference>
<evidence type="ECO:0000313" key="2">
    <source>
        <dbReference type="Proteomes" id="UP000494102"/>
    </source>
</evidence>